<comment type="caution">
    <text evidence="4">The sequence shown here is derived from an EMBL/GenBank/DDBJ whole genome shotgun (WGS) entry which is preliminary data.</text>
</comment>
<feature type="DNA-binding region" description="H-T-H motif" evidence="2">
    <location>
        <begin position="29"/>
        <end position="48"/>
    </location>
</feature>
<dbReference type="STRING" id="1423813.FC26_GL002350"/>
<dbReference type="InterPro" id="IPR009057">
    <property type="entry name" value="Homeodomain-like_sf"/>
</dbReference>
<evidence type="ECO:0000259" key="3">
    <source>
        <dbReference type="PROSITE" id="PS50977"/>
    </source>
</evidence>
<keyword evidence="1 2" id="KW-0238">DNA-binding</keyword>
<keyword evidence="5" id="KW-1185">Reference proteome</keyword>
<dbReference type="Gene3D" id="1.10.357.10">
    <property type="entry name" value="Tetracycline Repressor, domain 2"/>
    <property type="match status" value="1"/>
</dbReference>
<name>A0A0R2AEL8_9LACO</name>
<dbReference type="InterPro" id="IPR001647">
    <property type="entry name" value="HTH_TetR"/>
</dbReference>
<feature type="domain" description="HTH tetR-type" evidence="3">
    <location>
        <begin position="6"/>
        <end position="66"/>
    </location>
</feature>
<protein>
    <submittedName>
        <fullName evidence="4">Transcription regulator</fullName>
    </submittedName>
</protein>
<sequence length="190" mass="21371">MTKRRNLDLDKVVNQAIEIIQADGIKALTLPRLAKELDIRTQSLYNYIANLDELVSLIGARLIREMCQEIKDGIIGLSDNVALIQFASIARRYLLSKGNLALVIYDLHSFPTNSQFSIEAKKLVDLLNQVLASSTLKQEEQFAVSQTLISAVLGFVFIETSNFYDLASEDDVEKSYCQMLKRIITPNQSI</sequence>
<dbReference type="PROSITE" id="PS50977">
    <property type="entry name" value="HTH_TETR_2"/>
    <property type="match status" value="1"/>
</dbReference>
<dbReference type="RefSeq" id="WP_057779632.1">
    <property type="nucleotide sequence ID" value="NZ_AYYY01000043.1"/>
</dbReference>
<dbReference type="EMBL" id="AYYY01000043">
    <property type="protein sequence ID" value="KRM61132.1"/>
    <property type="molecule type" value="Genomic_DNA"/>
</dbReference>
<proteinExistence type="predicted"/>
<accession>A0A0R2AEL8</accession>
<dbReference type="PATRIC" id="fig|1423813.3.peg.2397"/>
<dbReference type="Proteomes" id="UP000051733">
    <property type="component" value="Unassembled WGS sequence"/>
</dbReference>
<evidence type="ECO:0000256" key="1">
    <source>
        <dbReference type="ARBA" id="ARBA00023125"/>
    </source>
</evidence>
<reference evidence="4 5" key="1">
    <citation type="journal article" date="2015" name="Genome Announc.">
        <title>Expanding the biotechnology potential of lactobacilli through comparative genomics of 213 strains and associated genera.</title>
        <authorList>
            <person name="Sun Z."/>
            <person name="Harris H.M."/>
            <person name="McCann A."/>
            <person name="Guo C."/>
            <person name="Argimon S."/>
            <person name="Zhang W."/>
            <person name="Yang X."/>
            <person name="Jeffery I.B."/>
            <person name="Cooney J.C."/>
            <person name="Kagawa T.F."/>
            <person name="Liu W."/>
            <person name="Song Y."/>
            <person name="Salvetti E."/>
            <person name="Wrobel A."/>
            <person name="Rasinkangas P."/>
            <person name="Parkhill J."/>
            <person name="Rea M.C."/>
            <person name="O'Sullivan O."/>
            <person name="Ritari J."/>
            <person name="Douillard F.P."/>
            <person name="Paul Ross R."/>
            <person name="Yang R."/>
            <person name="Briner A.E."/>
            <person name="Felis G.E."/>
            <person name="de Vos W.M."/>
            <person name="Barrangou R."/>
            <person name="Klaenhammer T.R."/>
            <person name="Caufield P.W."/>
            <person name="Cui Y."/>
            <person name="Zhang H."/>
            <person name="O'Toole P.W."/>
        </authorList>
    </citation>
    <scope>NUCLEOTIDE SEQUENCE [LARGE SCALE GENOMIC DNA]</scope>
    <source>
        <strain evidence="4 5">DSM 20634</strain>
    </source>
</reference>
<evidence type="ECO:0000313" key="5">
    <source>
        <dbReference type="Proteomes" id="UP000051733"/>
    </source>
</evidence>
<dbReference type="GO" id="GO:0003677">
    <property type="term" value="F:DNA binding"/>
    <property type="evidence" value="ECO:0007669"/>
    <property type="project" value="UniProtKB-UniRule"/>
</dbReference>
<dbReference type="Gene3D" id="1.10.10.60">
    <property type="entry name" value="Homeodomain-like"/>
    <property type="match status" value="1"/>
</dbReference>
<organism evidence="4 5">
    <name type="scientific">Paucilactobacillus vaccinostercus DSM 20634</name>
    <dbReference type="NCBI Taxonomy" id="1423813"/>
    <lineage>
        <taxon>Bacteria</taxon>
        <taxon>Bacillati</taxon>
        <taxon>Bacillota</taxon>
        <taxon>Bacilli</taxon>
        <taxon>Lactobacillales</taxon>
        <taxon>Lactobacillaceae</taxon>
        <taxon>Paucilactobacillus</taxon>
    </lineage>
</organism>
<evidence type="ECO:0000313" key="4">
    <source>
        <dbReference type="EMBL" id="KRM61132.1"/>
    </source>
</evidence>
<evidence type="ECO:0000256" key="2">
    <source>
        <dbReference type="PROSITE-ProRule" id="PRU00335"/>
    </source>
</evidence>
<dbReference type="OrthoDB" id="71867at2"/>
<dbReference type="AlphaFoldDB" id="A0A0R2AEL8"/>
<gene>
    <name evidence="4" type="ORF">FC26_GL002350</name>
</gene>
<dbReference type="SUPFAM" id="SSF46689">
    <property type="entry name" value="Homeodomain-like"/>
    <property type="match status" value="1"/>
</dbReference>